<protein>
    <submittedName>
        <fullName evidence="1">DNA replication and repair protein RecF</fullName>
    </submittedName>
</protein>
<dbReference type="InterPro" id="IPR018078">
    <property type="entry name" value="DNA-binding_RecF_CS"/>
</dbReference>
<feature type="non-terminal residue" evidence="1">
    <location>
        <position position="1"/>
    </location>
</feature>
<evidence type="ECO:0000313" key="1">
    <source>
        <dbReference type="EMBL" id="EKC72891.1"/>
    </source>
</evidence>
<dbReference type="GO" id="GO:0003697">
    <property type="term" value="F:single-stranded DNA binding"/>
    <property type="evidence" value="ECO:0007669"/>
    <property type="project" value="InterPro"/>
</dbReference>
<name>K1UMX8_9ZZZZ</name>
<dbReference type="InterPro" id="IPR042174">
    <property type="entry name" value="RecF_2"/>
</dbReference>
<sequence length="126" mass="13591">GTQRPGRTVRLNGADRGRAASIAGTFTAVAFDPNHLSLVKGGPEGRRHFLDAALCQLYPGYLAAERRYLRVVAQKNALLKAYDITPGGDVLLETYNEALVTYGCEVMRRRAGYLDQLAPGGSGELP</sequence>
<dbReference type="GO" id="GO:0006281">
    <property type="term" value="P:DNA repair"/>
    <property type="evidence" value="ECO:0007669"/>
    <property type="project" value="InterPro"/>
</dbReference>
<comment type="caution">
    <text evidence="1">The sequence shown here is derived from an EMBL/GenBank/DDBJ whole genome shotgun (WGS) entry which is preliminary data.</text>
</comment>
<reference evidence="1" key="1">
    <citation type="journal article" date="2013" name="Environ. Microbiol.">
        <title>Microbiota from the distal guts of lean and obese adolescents exhibit partial functional redundancy besides clear differences in community structure.</title>
        <authorList>
            <person name="Ferrer M."/>
            <person name="Ruiz A."/>
            <person name="Lanza F."/>
            <person name="Haange S.B."/>
            <person name="Oberbach A."/>
            <person name="Till H."/>
            <person name="Bargiela R."/>
            <person name="Campoy C."/>
            <person name="Segura M.T."/>
            <person name="Richter M."/>
            <person name="von Bergen M."/>
            <person name="Seifert J."/>
            <person name="Suarez A."/>
        </authorList>
    </citation>
    <scope>NUCLEOTIDE SEQUENCE</scope>
</reference>
<dbReference type="PROSITE" id="PS00617">
    <property type="entry name" value="RECF_1"/>
    <property type="match status" value="1"/>
</dbReference>
<dbReference type="Gene3D" id="1.20.1050.90">
    <property type="entry name" value="RecF/RecN/SMC, N-terminal domain"/>
    <property type="match status" value="1"/>
</dbReference>
<dbReference type="Gene3D" id="3.40.50.300">
    <property type="entry name" value="P-loop containing nucleotide triphosphate hydrolases"/>
    <property type="match status" value="1"/>
</dbReference>
<dbReference type="InterPro" id="IPR027417">
    <property type="entry name" value="P-loop_NTPase"/>
</dbReference>
<accession>K1UMX8</accession>
<organism evidence="1">
    <name type="scientific">human gut metagenome</name>
    <dbReference type="NCBI Taxonomy" id="408170"/>
    <lineage>
        <taxon>unclassified sequences</taxon>
        <taxon>metagenomes</taxon>
        <taxon>organismal metagenomes</taxon>
    </lineage>
</organism>
<dbReference type="EMBL" id="AJWY01004260">
    <property type="protein sequence ID" value="EKC72891.1"/>
    <property type="molecule type" value="Genomic_DNA"/>
</dbReference>
<dbReference type="GO" id="GO:0005524">
    <property type="term" value="F:ATP binding"/>
    <property type="evidence" value="ECO:0007669"/>
    <property type="project" value="InterPro"/>
</dbReference>
<proteinExistence type="predicted"/>
<gene>
    <name evidence="1" type="ORF">LEA_06505</name>
</gene>
<dbReference type="AlphaFoldDB" id="K1UMX8"/>